<sequence length="498" mass="52569">MAGQRYSDTINNPGTNIPLNVAASDLKPNVPIQFTAYPLGAAPNVAPTLDIEFTPDANVPGFPSNQKIDFAGNGSQETLGFPNGFPAGTGAVVQVTSFANTGPFLFEVSSETANNSSFSAEAQGIINSSRSLNGFVGRSDTEDWYQFVAPPTAGTFTFRLSNLEDNADLKIFRSNGFSLLNQGTNTGTTNEQIPVPLEANQTYFVQVSNLPNGSNLSDAGATSTAYTLEIIPGTGEQTSVSVSALGNPSEVGPTPGTFQISRTGDTTTPLTVNFSIGGTATFGNDYNQTGATFNGTNGTVTIPAGQSSVGITVNPVNDGVSDLNETIEIGLQAATGYTLGAQSSATQTIIDTSSPVVTGERVARYWDTLAGSHFFTSDPSEQQNTNGNSRYSPEGFEFLSEGDVTLRRYVNSQGGYFYASNPGEIAFVNTLQEWRADPSVVQIQVYSSPQVGTSPVFRAFNLDTNGHFYTIDPNQAAFADSLPDFRLEPGVAFYAKPA</sequence>
<dbReference type="SUPFAM" id="SSF141072">
    <property type="entry name" value="CalX-like"/>
    <property type="match status" value="1"/>
</dbReference>
<evidence type="ECO:0000259" key="2">
    <source>
        <dbReference type="Pfam" id="PF18885"/>
    </source>
</evidence>
<name>A0ABU5U630_9CYAN</name>
<comment type="caution">
    <text evidence="3">The sequence shown here is derived from an EMBL/GenBank/DDBJ whole genome shotgun (WGS) entry which is preliminary data.</text>
</comment>
<gene>
    <name evidence="3" type="ORF">VB854_24430</name>
</gene>
<dbReference type="Pfam" id="PF18885">
    <property type="entry name" value="DUF5648"/>
    <property type="match status" value="1"/>
</dbReference>
<dbReference type="Proteomes" id="UP001301728">
    <property type="component" value="Unassembled WGS sequence"/>
</dbReference>
<dbReference type="InterPro" id="IPR007280">
    <property type="entry name" value="Peptidase_C_arc/bac"/>
</dbReference>
<feature type="domain" description="Peptidase C-terminal archaeal/bacterial" evidence="1">
    <location>
        <begin position="142"/>
        <end position="208"/>
    </location>
</feature>
<dbReference type="InterPro" id="IPR038081">
    <property type="entry name" value="CalX-like_sf"/>
</dbReference>
<evidence type="ECO:0000259" key="1">
    <source>
        <dbReference type="Pfam" id="PF04151"/>
    </source>
</evidence>
<feature type="domain" description="DUF5648" evidence="2">
    <location>
        <begin position="362"/>
        <end position="495"/>
    </location>
</feature>
<dbReference type="EMBL" id="JAYGHT010000145">
    <property type="protein sequence ID" value="MEA5522093.1"/>
    <property type="molecule type" value="Genomic_DNA"/>
</dbReference>
<keyword evidence="4" id="KW-1185">Reference proteome</keyword>
<dbReference type="RefSeq" id="WP_323273473.1">
    <property type="nucleotide sequence ID" value="NZ_JAYGHT010000145.1"/>
</dbReference>
<dbReference type="SUPFAM" id="SSF89260">
    <property type="entry name" value="Collagen-binding domain"/>
    <property type="match status" value="1"/>
</dbReference>
<accession>A0ABU5U630</accession>
<evidence type="ECO:0000313" key="4">
    <source>
        <dbReference type="Proteomes" id="UP001301728"/>
    </source>
</evidence>
<organism evidence="3 4">
    <name type="scientific">Limnoraphis robusta CCNP1315</name>
    <dbReference type="NCBI Taxonomy" id="3110306"/>
    <lineage>
        <taxon>Bacteria</taxon>
        <taxon>Bacillati</taxon>
        <taxon>Cyanobacteriota</taxon>
        <taxon>Cyanophyceae</taxon>
        <taxon>Oscillatoriophycideae</taxon>
        <taxon>Oscillatoriales</taxon>
        <taxon>Sirenicapillariaceae</taxon>
        <taxon>Limnoraphis</taxon>
    </lineage>
</organism>
<reference evidence="3 4" key="1">
    <citation type="submission" date="2023-12" db="EMBL/GenBank/DDBJ databases">
        <title>Baltic Sea Cyanobacteria.</title>
        <authorList>
            <person name="Delbaje E."/>
            <person name="Fewer D.P."/>
            <person name="Shishido T.K."/>
        </authorList>
    </citation>
    <scope>NUCLEOTIDE SEQUENCE [LARGE SCALE GENOMIC DNA]</scope>
    <source>
        <strain evidence="3 4">CCNP 1315</strain>
    </source>
</reference>
<proteinExistence type="predicted"/>
<dbReference type="Gene3D" id="2.60.40.2030">
    <property type="match status" value="1"/>
</dbReference>
<evidence type="ECO:0000313" key="3">
    <source>
        <dbReference type="EMBL" id="MEA5522093.1"/>
    </source>
</evidence>
<dbReference type="Gene3D" id="2.60.120.380">
    <property type="match status" value="1"/>
</dbReference>
<protein>
    <submittedName>
        <fullName evidence="3">Pre-peptidase C-terminal domain-containing protein</fullName>
    </submittedName>
</protein>
<dbReference type="Pfam" id="PF04151">
    <property type="entry name" value="PPC"/>
    <property type="match status" value="1"/>
</dbReference>
<dbReference type="InterPro" id="IPR043708">
    <property type="entry name" value="DUF5648"/>
</dbReference>